<reference evidence="1" key="1">
    <citation type="submission" date="2021-01" db="EMBL/GenBank/DDBJ databases">
        <authorList>
            <consortium name="Genoscope - CEA"/>
            <person name="William W."/>
        </authorList>
    </citation>
    <scope>NUCLEOTIDE SEQUENCE</scope>
</reference>
<dbReference type="OMA" id="YEQKTTH"/>
<evidence type="ECO:0000313" key="2">
    <source>
        <dbReference type="Proteomes" id="UP000683925"/>
    </source>
</evidence>
<dbReference type="AlphaFoldDB" id="A0A8S1SSH7"/>
<name>A0A8S1SSH7_PAROT</name>
<proteinExistence type="predicted"/>
<accession>A0A8S1SSH7</accession>
<comment type="caution">
    <text evidence="1">The sequence shown here is derived from an EMBL/GenBank/DDBJ whole genome shotgun (WGS) entry which is preliminary data.</text>
</comment>
<gene>
    <name evidence="1" type="ORF">POCTA_138.1.T0130323</name>
</gene>
<dbReference type="Proteomes" id="UP000683925">
    <property type="component" value="Unassembled WGS sequence"/>
</dbReference>
<keyword evidence="2" id="KW-1185">Reference proteome</keyword>
<organism evidence="1 2">
    <name type="scientific">Paramecium octaurelia</name>
    <dbReference type="NCBI Taxonomy" id="43137"/>
    <lineage>
        <taxon>Eukaryota</taxon>
        <taxon>Sar</taxon>
        <taxon>Alveolata</taxon>
        <taxon>Ciliophora</taxon>
        <taxon>Intramacronucleata</taxon>
        <taxon>Oligohymenophorea</taxon>
        <taxon>Peniculida</taxon>
        <taxon>Parameciidae</taxon>
        <taxon>Paramecium</taxon>
    </lineage>
</organism>
<protein>
    <submittedName>
        <fullName evidence="1">Uncharacterized protein</fullName>
    </submittedName>
</protein>
<sequence length="143" mass="16823">MNKSDKYLMFEDDISSTQSSEGEDYIPKRIISKSNTRRIHKIPIEQQQQLFRQVFQEGKPIKEVAKALNLNYSSAKSLIHYYKNNKRSAPLAVLDVLSGKKSLVCRVSQKIDKKKYNNLKIEVRQKNQILHSYNYYEQKTTHK</sequence>
<dbReference type="OrthoDB" id="299943at2759"/>
<dbReference type="EMBL" id="CAJJDP010000012">
    <property type="protein sequence ID" value="CAD8142157.1"/>
    <property type="molecule type" value="Genomic_DNA"/>
</dbReference>
<evidence type="ECO:0000313" key="1">
    <source>
        <dbReference type="EMBL" id="CAD8142157.1"/>
    </source>
</evidence>